<dbReference type="VEuPathDB" id="FungiDB:MELLADRAFT_84390"/>
<evidence type="ECO:0000256" key="11">
    <source>
        <dbReference type="ARBA" id="ARBA00022927"/>
    </source>
</evidence>
<evidence type="ECO:0000256" key="7">
    <source>
        <dbReference type="ARBA" id="ARBA00022723"/>
    </source>
</evidence>
<keyword evidence="12" id="KW-1133">Transmembrane helix</keyword>
<keyword evidence="4" id="KW-0813">Transport</keyword>
<keyword evidence="6" id="KW-0812">Transmembrane</keyword>
<evidence type="ECO:0000256" key="16">
    <source>
        <dbReference type="ARBA" id="ARBA00034438"/>
    </source>
</evidence>
<evidence type="ECO:0000256" key="3">
    <source>
        <dbReference type="ARBA" id="ARBA00008704"/>
    </source>
</evidence>
<dbReference type="InterPro" id="IPR025654">
    <property type="entry name" value="PEX2/10"/>
</dbReference>
<dbReference type="STRING" id="747676.F4RFL0"/>
<name>F4RFL0_MELLP</name>
<comment type="similarity">
    <text evidence="3">Belongs to the pex2/pex10/pex12 family.</text>
</comment>
<sequence>MMNFNRVNQIHSSLLDQELWETLIPSIHQITQSISLDRYNLEFITFLKFYWISTSLKHHQTTFGSKLSNLKFNPSSSNHHTQYKSTNQSLGSHQLSIYIILKILPSYLNSRLRDYMLSSSWSDYTSTPNLSSLFSSSTHPSIRKKYWFRFIWDTYNLLDQIDSSAKFINFSIFLYNGQYRSLMERLLKIQWVSSNSINSNQTLSFEYLNRQLVWESITDFIIFILPFINLKRTKLRILQIQSKLSKFLKSNLSLRPNPNPTPTPTSSLTNPNQVSKPKQTPYQSLPKTTCPICISNSTHQNPFNNPNHQVHQSFQPNSLNLIQTVECQVKVPYVVDCCDGLYCYSCLINSILKHRSSHLNQNWECWRCGEIVKSLKRFHP</sequence>
<evidence type="ECO:0000259" key="19">
    <source>
        <dbReference type="Pfam" id="PF04757"/>
    </source>
</evidence>
<dbReference type="GO" id="GO:0016562">
    <property type="term" value="P:protein import into peroxisome matrix, receptor recycling"/>
    <property type="evidence" value="ECO:0007669"/>
    <property type="project" value="UniProtKB-ARBA"/>
</dbReference>
<evidence type="ECO:0000313" key="21">
    <source>
        <dbReference type="Proteomes" id="UP000001072"/>
    </source>
</evidence>
<keyword evidence="7" id="KW-0479">Metal-binding</keyword>
<dbReference type="GO" id="GO:0016567">
    <property type="term" value="P:protein ubiquitination"/>
    <property type="evidence" value="ECO:0007669"/>
    <property type="project" value="UniProtKB-ARBA"/>
</dbReference>
<gene>
    <name evidence="20" type="ORF">MELLADRAFT_84390</name>
</gene>
<evidence type="ECO:0000256" key="12">
    <source>
        <dbReference type="ARBA" id="ARBA00022989"/>
    </source>
</evidence>
<reference evidence="21" key="1">
    <citation type="journal article" date="2011" name="Proc. Natl. Acad. Sci. U.S.A.">
        <title>Obligate biotrophy features unraveled by the genomic analysis of rust fungi.</title>
        <authorList>
            <person name="Duplessis S."/>
            <person name="Cuomo C.A."/>
            <person name="Lin Y.-C."/>
            <person name="Aerts A."/>
            <person name="Tisserant E."/>
            <person name="Veneault-Fourrey C."/>
            <person name="Joly D.L."/>
            <person name="Hacquard S."/>
            <person name="Amselem J."/>
            <person name="Cantarel B.L."/>
            <person name="Chiu R."/>
            <person name="Coutinho P.M."/>
            <person name="Feau N."/>
            <person name="Field M."/>
            <person name="Frey P."/>
            <person name="Gelhaye E."/>
            <person name="Goldberg J."/>
            <person name="Grabherr M.G."/>
            <person name="Kodira C.D."/>
            <person name="Kohler A."/>
            <person name="Kuees U."/>
            <person name="Lindquist E.A."/>
            <person name="Lucas S.M."/>
            <person name="Mago R."/>
            <person name="Mauceli E."/>
            <person name="Morin E."/>
            <person name="Murat C."/>
            <person name="Pangilinan J.L."/>
            <person name="Park R."/>
            <person name="Pearson M."/>
            <person name="Quesneville H."/>
            <person name="Rouhier N."/>
            <person name="Sakthikumar S."/>
            <person name="Salamov A.A."/>
            <person name="Schmutz J."/>
            <person name="Selles B."/>
            <person name="Shapiro H."/>
            <person name="Tanguay P."/>
            <person name="Tuskan G.A."/>
            <person name="Henrissat B."/>
            <person name="Van de Peer Y."/>
            <person name="Rouze P."/>
            <person name="Ellis J.G."/>
            <person name="Dodds P.N."/>
            <person name="Schein J.E."/>
            <person name="Zhong S."/>
            <person name="Hamelin R.C."/>
            <person name="Grigoriev I.V."/>
            <person name="Szabo L.J."/>
            <person name="Martin F."/>
        </authorList>
    </citation>
    <scope>NUCLEOTIDE SEQUENCE [LARGE SCALE GENOMIC DNA]</scope>
    <source>
        <strain evidence="21">98AG31 / pathotype 3-4-7</strain>
    </source>
</reference>
<organism evidence="21">
    <name type="scientific">Melampsora larici-populina (strain 98AG31 / pathotype 3-4-7)</name>
    <name type="common">Poplar leaf rust fungus</name>
    <dbReference type="NCBI Taxonomy" id="747676"/>
    <lineage>
        <taxon>Eukaryota</taxon>
        <taxon>Fungi</taxon>
        <taxon>Dikarya</taxon>
        <taxon>Basidiomycota</taxon>
        <taxon>Pucciniomycotina</taxon>
        <taxon>Pucciniomycetes</taxon>
        <taxon>Pucciniales</taxon>
        <taxon>Melampsoraceae</taxon>
        <taxon>Melampsora</taxon>
    </lineage>
</organism>
<keyword evidence="11" id="KW-0653">Protein transport</keyword>
<dbReference type="GO" id="GO:0061630">
    <property type="term" value="F:ubiquitin protein ligase activity"/>
    <property type="evidence" value="ECO:0007669"/>
    <property type="project" value="UniProtKB-EC"/>
</dbReference>
<evidence type="ECO:0000256" key="6">
    <source>
        <dbReference type="ARBA" id="ARBA00022692"/>
    </source>
</evidence>
<dbReference type="HOGENOM" id="CLU_024591_0_0_1"/>
<dbReference type="EMBL" id="GL883099">
    <property type="protein sequence ID" value="EGG08824.1"/>
    <property type="molecule type" value="Genomic_DNA"/>
</dbReference>
<comment type="subcellular location">
    <subcellularLocation>
        <location evidence="1">Peroxisome membrane</location>
        <topology evidence="1">Multi-pass membrane protein</topology>
    </subcellularLocation>
</comment>
<dbReference type="KEGG" id="mlr:MELLADRAFT_84390"/>
<dbReference type="PANTHER" id="PTHR48178">
    <property type="entry name" value="PEROXISOME BIOGENESIS FACTOR 2"/>
    <property type="match status" value="1"/>
</dbReference>
<dbReference type="GO" id="GO:0008270">
    <property type="term" value="F:zinc ion binding"/>
    <property type="evidence" value="ECO:0007669"/>
    <property type="project" value="UniProtKB-KW"/>
</dbReference>
<feature type="compositionally biased region" description="Polar residues" evidence="18">
    <location>
        <begin position="272"/>
        <end position="283"/>
    </location>
</feature>
<dbReference type="EC" id="2.3.2.36" evidence="17"/>
<comment type="pathway">
    <text evidence="2">Protein modification; protein ubiquitination.</text>
</comment>
<proteinExistence type="inferred from homology"/>
<evidence type="ECO:0000256" key="14">
    <source>
        <dbReference type="ARBA" id="ARBA00023140"/>
    </source>
</evidence>
<keyword evidence="13" id="KW-0472">Membrane</keyword>
<keyword evidence="21" id="KW-1185">Reference proteome</keyword>
<dbReference type="Proteomes" id="UP000001072">
    <property type="component" value="Unassembled WGS sequence"/>
</dbReference>
<keyword evidence="9" id="KW-0833">Ubl conjugation pathway</keyword>
<evidence type="ECO:0000256" key="10">
    <source>
        <dbReference type="ARBA" id="ARBA00022833"/>
    </source>
</evidence>
<dbReference type="PANTHER" id="PTHR48178:SF1">
    <property type="entry name" value="PEROXISOME BIOGENESIS FACTOR 2"/>
    <property type="match status" value="1"/>
</dbReference>
<comment type="catalytic activity">
    <reaction evidence="16">
        <text>[E2 ubiquitin-conjugating enzyme]-S-ubiquitinyl-L-cysteine + [acceptor protein]-L-cysteine = [E2 ubiquitin-conjugating enzyme]-L-cysteine + [acceptor protein]-S-ubiquitinyl-L-cysteine.</text>
        <dbReference type="EC" id="2.3.2.36"/>
    </reaction>
</comment>
<dbReference type="RefSeq" id="XP_007407798.1">
    <property type="nucleotide sequence ID" value="XM_007407736.1"/>
</dbReference>
<dbReference type="GO" id="GO:0005778">
    <property type="term" value="C:peroxisomal membrane"/>
    <property type="evidence" value="ECO:0007669"/>
    <property type="project" value="UniProtKB-SubCell"/>
</dbReference>
<evidence type="ECO:0000256" key="17">
    <source>
        <dbReference type="ARBA" id="ARBA00034523"/>
    </source>
</evidence>
<keyword evidence="14" id="KW-0576">Peroxisome</keyword>
<dbReference type="eggNOG" id="KOG2879">
    <property type="taxonomic scope" value="Eukaryota"/>
</dbReference>
<evidence type="ECO:0000256" key="1">
    <source>
        <dbReference type="ARBA" id="ARBA00004585"/>
    </source>
</evidence>
<dbReference type="InParanoid" id="F4RFL0"/>
<evidence type="ECO:0000313" key="20">
    <source>
        <dbReference type="EMBL" id="EGG08824.1"/>
    </source>
</evidence>
<evidence type="ECO:0000256" key="18">
    <source>
        <dbReference type="SAM" id="MobiDB-lite"/>
    </source>
</evidence>
<dbReference type="InterPro" id="IPR006845">
    <property type="entry name" value="Pex_N"/>
</dbReference>
<keyword evidence="5" id="KW-0808">Transferase</keyword>
<feature type="domain" description="Pex N-terminal" evidence="19">
    <location>
        <begin position="16"/>
        <end position="240"/>
    </location>
</feature>
<protein>
    <recommendedName>
        <fullName evidence="17">RING-type E3 ubiquitin transferase (cysteine targeting)</fullName>
        <ecNumber evidence="17">2.3.2.36</ecNumber>
    </recommendedName>
    <alternativeName>
        <fullName evidence="15">Peroxin-2</fullName>
    </alternativeName>
</protein>
<evidence type="ECO:0000256" key="4">
    <source>
        <dbReference type="ARBA" id="ARBA00022448"/>
    </source>
</evidence>
<keyword evidence="10" id="KW-0862">Zinc</keyword>
<evidence type="ECO:0000256" key="13">
    <source>
        <dbReference type="ARBA" id="ARBA00023136"/>
    </source>
</evidence>
<feature type="region of interest" description="Disordered" evidence="18">
    <location>
        <begin position="251"/>
        <end position="283"/>
    </location>
</feature>
<keyword evidence="8" id="KW-0863">Zinc-finger</keyword>
<dbReference type="OrthoDB" id="1701437at2759"/>
<evidence type="ECO:0000256" key="2">
    <source>
        <dbReference type="ARBA" id="ARBA00004906"/>
    </source>
</evidence>
<evidence type="ECO:0000256" key="9">
    <source>
        <dbReference type="ARBA" id="ARBA00022786"/>
    </source>
</evidence>
<evidence type="ECO:0000256" key="15">
    <source>
        <dbReference type="ARBA" id="ARBA00032511"/>
    </source>
</evidence>
<evidence type="ECO:0000256" key="5">
    <source>
        <dbReference type="ARBA" id="ARBA00022679"/>
    </source>
</evidence>
<dbReference type="Pfam" id="PF04757">
    <property type="entry name" value="Pex2_Pex12"/>
    <property type="match status" value="1"/>
</dbReference>
<dbReference type="GeneID" id="18933468"/>
<evidence type="ECO:0000256" key="8">
    <source>
        <dbReference type="ARBA" id="ARBA00022771"/>
    </source>
</evidence>
<dbReference type="AlphaFoldDB" id="F4RFL0"/>
<accession>F4RFL0</accession>